<organism evidence="1 2">
    <name type="scientific">Funneliformis mosseae</name>
    <name type="common">Endomycorrhizal fungus</name>
    <name type="synonym">Glomus mosseae</name>
    <dbReference type="NCBI Taxonomy" id="27381"/>
    <lineage>
        <taxon>Eukaryota</taxon>
        <taxon>Fungi</taxon>
        <taxon>Fungi incertae sedis</taxon>
        <taxon>Mucoromycota</taxon>
        <taxon>Glomeromycotina</taxon>
        <taxon>Glomeromycetes</taxon>
        <taxon>Glomerales</taxon>
        <taxon>Glomeraceae</taxon>
        <taxon>Funneliformis</taxon>
    </lineage>
</organism>
<dbReference type="PANTHER" id="PTHR33129:SF1">
    <property type="entry name" value="ATP-BINDING PROTEIN"/>
    <property type="match status" value="1"/>
</dbReference>
<name>A0A9N8Z8S7_FUNMO</name>
<dbReference type="Proteomes" id="UP000789375">
    <property type="component" value="Unassembled WGS sequence"/>
</dbReference>
<protein>
    <submittedName>
        <fullName evidence="1">3456_t:CDS:1</fullName>
    </submittedName>
</protein>
<gene>
    <name evidence="1" type="ORF">FMOSSE_LOCUS3164</name>
</gene>
<reference evidence="1" key="1">
    <citation type="submission" date="2021-06" db="EMBL/GenBank/DDBJ databases">
        <authorList>
            <person name="Kallberg Y."/>
            <person name="Tangrot J."/>
            <person name="Rosling A."/>
        </authorList>
    </citation>
    <scope>NUCLEOTIDE SEQUENCE</scope>
    <source>
        <strain evidence="1">87-6 pot B 2015</strain>
    </source>
</reference>
<sequence length="348" mass="40841">MGNWLVYLSIFIKNTTNLANVEKCLVACLNNNTKLLYLRELLKEANSETPRNERIWDEGLNSYWSIITALEINEEESFLDLPNGVHILGDLYKPLTLLIRKCYRDLASIVLDDNIRRIRRTILYESVTERASYVFDREETFLTFDKIITHSLTMRTLISILLQQYWLMSEWSLDEIHKCRDKMYPDTDIKKVDKLFSIWGGIPRFVLEKADDYVQQQKLINAVKICGEKIFDYIRRHEAGGLVTEKFKQKILEKLLRDIEVSLLTGTSDQFLGCCFEQIAHRMLREGGNFKYHSLESQDGDLYQPFAKQEDVLISSDIGNIEMTSTISQKLKIFHQLMRFVLPTFFYK</sequence>
<dbReference type="InterPro" id="IPR052980">
    <property type="entry name" value="Crinkler_effector"/>
</dbReference>
<dbReference type="EMBL" id="CAJVPP010000449">
    <property type="protein sequence ID" value="CAG8483776.1"/>
    <property type="molecule type" value="Genomic_DNA"/>
</dbReference>
<evidence type="ECO:0000313" key="2">
    <source>
        <dbReference type="Proteomes" id="UP000789375"/>
    </source>
</evidence>
<keyword evidence="2" id="KW-1185">Reference proteome</keyword>
<accession>A0A9N8Z8S7</accession>
<dbReference type="AlphaFoldDB" id="A0A9N8Z8S7"/>
<comment type="caution">
    <text evidence="1">The sequence shown here is derived from an EMBL/GenBank/DDBJ whole genome shotgun (WGS) entry which is preliminary data.</text>
</comment>
<evidence type="ECO:0000313" key="1">
    <source>
        <dbReference type="EMBL" id="CAG8483776.1"/>
    </source>
</evidence>
<dbReference type="PANTHER" id="PTHR33129">
    <property type="entry name" value="PROTEIN KINASE DOMAIN-CONTAINING PROTEIN-RELATED"/>
    <property type="match status" value="1"/>
</dbReference>
<proteinExistence type="predicted"/>